<evidence type="ECO:0008006" key="3">
    <source>
        <dbReference type="Google" id="ProtNLM"/>
    </source>
</evidence>
<dbReference type="PROSITE" id="PS51257">
    <property type="entry name" value="PROKAR_LIPOPROTEIN"/>
    <property type="match status" value="1"/>
</dbReference>
<comment type="caution">
    <text evidence="1">The sequence shown here is derived from an EMBL/GenBank/DDBJ whole genome shotgun (WGS) entry which is preliminary data.</text>
</comment>
<evidence type="ECO:0000313" key="1">
    <source>
        <dbReference type="EMBL" id="MTI23490.1"/>
    </source>
</evidence>
<evidence type="ECO:0000313" key="2">
    <source>
        <dbReference type="Proteomes" id="UP000798808"/>
    </source>
</evidence>
<dbReference type="EMBL" id="SMLW01000204">
    <property type="protein sequence ID" value="MTI23490.1"/>
    <property type="molecule type" value="Genomic_DNA"/>
</dbReference>
<proteinExistence type="predicted"/>
<protein>
    <recommendedName>
        <fullName evidence="3">Lipocalin-like domain-containing protein</fullName>
    </recommendedName>
</protein>
<dbReference type="Proteomes" id="UP000798808">
    <property type="component" value="Unassembled WGS sequence"/>
</dbReference>
<accession>A0ABW9RKQ7</accession>
<sequence length="119" mass="13972">MKRMTFICLVLVTACSESQEFDKLENAWTVSWTIGEEEVTGDLVLFDNNYAQLKVAGRPNSLLIKEPEGVNFRWEMNNNELTLKRLDNDIELKYEILKKSKDYMELSFANEITVKLFRR</sequence>
<reference evidence="1 2" key="1">
    <citation type="submission" date="2019-02" db="EMBL/GenBank/DDBJ databases">
        <authorList>
            <person name="Goldberg S.R."/>
            <person name="Haltli B.A."/>
            <person name="Correa H."/>
            <person name="Russell K.G."/>
        </authorList>
    </citation>
    <scope>NUCLEOTIDE SEQUENCE [LARGE SCALE GENOMIC DNA]</scope>
    <source>
        <strain evidence="1 2">JCM 16186</strain>
    </source>
</reference>
<organism evidence="1 2">
    <name type="scientific">Fulvivirga kasyanovii</name>
    <dbReference type="NCBI Taxonomy" id="396812"/>
    <lineage>
        <taxon>Bacteria</taxon>
        <taxon>Pseudomonadati</taxon>
        <taxon>Bacteroidota</taxon>
        <taxon>Cytophagia</taxon>
        <taxon>Cytophagales</taxon>
        <taxon>Fulvivirgaceae</taxon>
        <taxon>Fulvivirga</taxon>
    </lineage>
</organism>
<name>A0ABW9RKQ7_9BACT</name>
<dbReference type="RefSeq" id="WP_155168633.1">
    <property type="nucleotide sequence ID" value="NZ_BAAAFL010000012.1"/>
</dbReference>
<gene>
    <name evidence="1" type="ORF">E1163_00850</name>
</gene>
<keyword evidence="2" id="KW-1185">Reference proteome</keyword>